<dbReference type="Gene3D" id="3.40.50.720">
    <property type="entry name" value="NAD(P)-binding Rossmann-like Domain"/>
    <property type="match status" value="2"/>
</dbReference>
<evidence type="ECO:0000256" key="2">
    <source>
        <dbReference type="ARBA" id="ARBA00006601"/>
    </source>
</evidence>
<keyword evidence="4 7" id="KW-0560">Oxidoreductase</keyword>
<dbReference type="Pfam" id="PF03721">
    <property type="entry name" value="UDPG_MGDP_dh_N"/>
    <property type="match status" value="1"/>
</dbReference>
<dbReference type="AlphaFoldDB" id="A0A562QB84"/>
<dbReference type="NCBIfam" id="TIGR03026">
    <property type="entry name" value="NDP-sugDHase"/>
    <property type="match status" value="1"/>
</dbReference>
<dbReference type="PANTHER" id="PTHR43750:SF3">
    <property type="entry name" value="UDP-GLUCOSE 6-DEHYDROGENASE TUAD"/>
    <property type="match status" value="1"/>
</dbReference>
<dbReference type="GO" id="GO:0051287">
    <property type="term" value="F:NAD binding"/>
    <property type="evidence" value="ECO:0007669"/>
    <property type="project" value="InterPro"/>
</dbReference>
<dbReference type="InterPro" id="IPR014026">
    <property type="entry name" value="UDP-Glc/GDP-Man_DH_dimer"/>
</dbReference>
<feature type="binding site" evidence="9">
    <location>
        <position position="327"/>
    </location>
    <ligand>
        <name>substrate</name>
    </ligand>
</feature>
<keyword evidence="13" id="KW-1185">Reference proteome</keyword>
<keyword evidence="5 7" id="KW-0520">NAD</keyword>
<feature type="binding site" evidence="10">
    <location>
        <position position="121"/>
    </location>
    <ligand>
        <name>NAD(+)</name>
        <dbReference type="ChEBI" id="CHEBI:57540"/>
    </ligand>
</feature>
<comment type="catalytic activity">
    <reaction evidence="6 7">
        <text>UDP-alpha-D-glucose + 2 NAD(+) + H2O = UDP-alpha-D-glucuronate + 2 NADH + 3 H(+)</text>
        <dbReference type="Rhea" id="RHEA:23596"/>
        <dbReference type="ChEBI" id="CHEBI:15377"/>
        <dbReference type="ChEBI" id="CHEBI:15378"/>
        <dbReference type="ChEBI" id="CHEBI:57540"/>
        <dbReference type="ChEBI" id="CHEBI:57945"/>
        <dbReference type="ChEBI" id="CHEBI:58052"/>
        <dbReference type="ChEBI" id="CHEBI:58885"/>
        <dbReference type="EC" id="1.1.1.22"/>
    </reaction>
</comment>
<evidence type="ECO:0000256" key="7">
    <source>
        <dbReference type="PIRNR" id="PIRNR000124"/>
    </source>
</evidence>
<feature type="binding site" evidence="10">
    <location>
        <position position="29"/>
    </location>
    <ligand>
        <name>NAD(+)</name>
        <dbReference type="ChEBI" id="CHEBI:57540"/>
    </ligand>
</feature>
<feature type="binding site" evidence="9">
    <location>
        <position position="206"/>
    </location>
    <ligand>
        <name>substrate</name>
    </ligand>
</feature>
<dbReference type="InterPro" id="IPR036220">
    <property type="entry name" value="UDP-Glc/GDP-Man_DH_C_sf"/>
</dbReference>
<comment type="caution">
    <text evidence="12">The sequence shown here is derived from an EMBL/GenBank/DDBJ whole genome shotgun (WGS) entry which is preliminary data.</text>
</comment>
<feature type="active site" description="Nucleophile" evidence="8">
    <location>
        <position position="269"/>
    </location>
</feature>
<evidence type="ECO:0000256" key="4">
    <source>
        <dbReference type="ARBA" id="ARBA00023002"/>
    </source>
</evidence>
<evidence type="ECO:0000256" key="3">
    <source>
        <dbReference type="ARBA" id="ARBA00012954"/>
    </source>
</evidence>
<dbReference type="Pfam" id="PF00984">
    <property type="entry name" value="UDPG_MGDP_dh"/>
    <property type="match status" value="1"/>
</dbReference>
<evidence type="ECO:0000256" key="6">
    <source>
        <dbReference type="ARBA" id="ARBA00047473"/>
    </source>
</evidence>
<evidence type="ECO:0000256" key="10">
    <source>
        <dbReference type="PIRSR" id="PIRSR500134-3"/>
    </source>
</evidence>
<gene>
    <name evidence="12" type="ORF">IQ10_03283</name>
</gene>
<dbReference type="PIRSF" id="PIRSF000124">
    <property type="entry name" value="UDPglc_GDPman_dh"/>
    <property type="match status" value="1"/>
</dbReference>
<dbReference type="EC" id="1.1.1.22" evidence="3 7"/>
<dbReference type="OrthoDB" id="9803238at2"/>
<evidence type="ECO:0000313" key="12">
    <source>
        <dbReference type="EMBL" id="TWI53973.1"/>
    </source>
</evidence>
<name>A0A562QB84_9BACI</name>
<feature type="binding site" evidence="10">
    <location>
        <position position="334"/>
    </location>
    <ligand>
        <name>NAD(+)</name>
        <dbReference type="ChEBI" id="CHEBI:57540"/>
    </ligand>
</feature>
<comment type="similarity">
    <text evidence="2 7">Belongs to the UDP-glucose/GDP-mannose dehydrogenase family.</text>
</comment>
<dbReference type="UniPathway" id="UPA00038">
    <property type="reaction ID" value="UER00491"/>
</dbReference>
<dbReference type="SMART" id="SM00984">
    <property type="entry name" value="UDPG_MGDP_dh_C"/>
    <property type="match status" value="1"/>
</dbReference>
<feature type="binding site" evidence="10">
    <location>
        <position position="84"/>
    </location>
    <ligand>
        <name>NAD(+)</name>
        <dbReference type="ChEBI" id="CHEBI:57540"/>
    </ligand>
</feature>
<dbReference type="InterPro" id="IPR008927">
    <property type="entry name" value="6-PGluconate_DH-like_C_sf"/>
</dbReference>
<evidence type="ECO:0000256" key="5">
    <source>
        <dbReference type="ARBA" id="ARBA00023027"/>
    </source>
</evidence>
<dbReference type="EMBL" id="VLKZ01000011">
    <property type="protein sequence ID" value="TWI53973.1"/>
    <property type="molecule type" value="Genomic_DNA"/>
</dbReference>
<dbReference type="InterPro" id="IPR036291">
    <property type="entry name" value="NAD(P)-bd_dom_sf"/>
</dbReference>
<dbReference type="RefSeq" id="WP_144451478.1">
    <property type="nucleotide sequence ID" value="NZ_VLKZ01000011.1"/>
</dbReference>
<dbReference type="Pfam" id="PF03720">
    <property type="entry name" value="UDPG_MGDP_dh_C"/>
    <property type="match status" value="1"/>
</dbReference>
<dbReference type="InterPro" id="IPR017476">
    <property type="entry name" value="UDP-Glc/GDP-Man"/>
</dbReference>
<feature type="binding site" evidence="10">
    <location>
        <position position="34"/>
    </location>
    <ligand>
        <name>NAD(+)</name>
        <dbReference type="ChEBI" id="CHEBI:57540"/>
    </ligand>
</feature>
<feature type="binding site" evidence="10">
    <location>
        <position position="157"/>
    </location>
    <ligand>
        <name>NAD(+)</name>
        <dbReference type="ChEBI" id="CHEBI:57540"/>
    </ligand>
</feature>
<feature type="binding site" evidence="9">
    <location>
        <position position="266"/>
    </location>
    <ligand>
        <name>substrate</name>
    </ligand>
</feature>
<evidence type="ECO:0000256" key="9">
    <source>
        <dbReference type="PIRSR" id="PIRSR500134-2"/>
    </source>
</evidence>
<feature type="binding site" evidence="9">
    <location>
        <begin position="154"/>
        <end position="157"/>
    </location>
    <ligand>
        <name>substrate</name>
    </ligand>
</feature>
<dbReference type="InterPro" id="IPR014027">
    <property type="entry name" value="UDP-Glc/GDP-Man_DH_C"/>
</dbReference>
<evidence type="ECO:0000259" key="11">
    <source>
        <dbReference type="SMART" id="SM00984"/>
    </source>
</evidence>
<feature type="domain" description="UDP-glucose/GDP-mannose dehydrogenase C-terminal" evidence="11">
    <location>
        <begin position="320"/>
        <end position="412"/>
    </location>
</feature>
<evidence type="ECO:0000256" key="8">
    <source>
        <dbReference type="PIRSR" id="PIRSR500134-1"/>
    </source>
</evidence>
<dbReference type="GO" id="GO:0006065">
    <property type="term" value="P:UDP-glucuronate biosynthetic process"/>
    <property type="evidence" value="ECO:0007669"/>
    <property type="project" value="UniProtKB-UniPathway"/>
</dbReference>
<dbReference type="SUPFAM" id="SSF51735">
    <property type="entry name" value="NAD(P)-binding Rossmann-fold domains"/>
    <property type="match status" value="1"/>
</dbReference>
<organism evidence="12 13">
    <name type="scientific">Halalkalibacter nanhaiisediminis</name>
    <dbReference type="NCBI Taxonomy" id="688079"/>
    <lineage>
        <taxon>Bacteria</taxon>
        <taxon>Bacillati</taxon>
        <taxon>Bacillota</taxon>
        <taxon>Bacilli</taxon>
        <taxon>Bacillales</taxon>
        <taxon>Bacillaceae</taxon>
        <taxon>Halalkalibacter</taxon>
    </lineage>
</organism>
<dbReference type="PIRSF" id="PIRSF500134">
    <property type="entry name" value="UDPglc_DH_bac"/>
    <property type="match status" value="1"/>
</dbReference>
<feature type="binding site" evidence="10">
    <location>
        <position position="272"/>
    </location>
    <ligand>
        <name>NAD(+)</name>
        <dbReference type="ChEBI" id="CHEBI:57540"/>
    </ligand>
</feature>
<dbReference type="Proteomes" id="UP000315711">
    <property type="component" value="Unassembled WGS sequence"/>
</dbReference>
<sequence length="417" mass="46980">MITVIGLGFVGLTTALGFSDKGYRVYGYDINEKKKDQLRKGEIPFYEPYLNGKLKQHLNKGFTIVDDLQEAVINSQVIFLCVGTPSKADGSADLGYIFDAINSLTGYITKPEFKVLVVKSTIPPSTTRERIKPYLEQLGFKVGIDIGLTNNPEFLREGYAWEDFMNPDRIVIGQEDEKSGQIVETIYHPFNAPIYRVTLNTAEYIKYLSNTLLATLISFANEQSLIAKSIGEIDIKNAFKVLHLDRRWFGSPANMTSYAFPGCGFGGYCLPKDTMALVSQSLKNSYTPELLRSVLKVNETIKEFVICDVVSKAEENEYIGILGLAFKPNSNDIRDTPAKAIIQGLLQKGYKNIIAYDPMANEEFKEAYGLPIEYAPNLPSLLSRVDHVVIVTAWDEFIKNEELIKKKNVIDYRYIYQ</sequence>
<dbReference type="Gene3D" id="1.20.5.100">
    <property type="entry name" value="Cytochrome c1, transmembrane anchor, C-terminal"/>
    <property type="match status" value="1"/>
</dbReference>
<dbReference type="PANTHER" id="PTHR43750">
    <property type="entry name" value="UDP-GLUCOSE 6-DEHYDROGENASE TUAD"/>
    <property type="match status" value="1"/>
</dbReference>
<dbReference type="InterPro" id="IPR001732">
    <property type="entry name" value="UDP-Glc/GDP-Man_DH_N"/>
</dbReference>
<dbReference type="GO" id="GO:0000271">
    <property type="term" value="P:polysaccharide biosynthetic process"/>
    <property type="evidence" value="ECO:0007669"/>
    <property type="project" value="InterPro"/>
</dbReference>
<accession>A0A562QB84</accession>
<feature type="binding site" evidence="9">
    <location>
        <begin position="258"/>
        <end position="262"/>
    </location>
    <ligand>
        <name>substrate</name>
    </ligand>
</feature>
<dbReference type="InterPro" id="IPR028357">
    <property type="entry name" value="UDPglc_DH_bac"/>
</dbReference>
<evidence type="ECO:0000313" key="13">
    <source>
        <dbReference type="Proteomes" id="UP000315711"/>
    </source>
</evidence>
<proteinExistence type="inferred from homology"/>
<dbReference type="SUPFAM" id="SSF48179">
    <property type="entry name" value="6-phosphogluconate dehydrogenase C-terminal domain-like"/>
    <property type="match status" value="1"/>
</dbReference>
<dbReference type="SUPFAM" id="SSF52413">
    <property type="entry name" value="UDP-glucose/GDP-mannose dehydrogenase C-terminal domain"/>
    <property type="match status" value="1"/>
</dbReference>
<protein>
    <recommendedName>
        <fullName evidence="3 7">UDP-glucose 6-dehydrogenase</fullName>
        <ecNumber evidence="3 7">1.1.1.22</ecNumber>
    </recommendedName>
</protein>
<evidence type="ECO:0000256" key="1">
    <source>
        <dbReference type="ARBA" id="ARBA00004701"/>
    </source>
</evidence>
<reference evidence="12 13" key="1">
    <citation type="journal article" date="2015" name="Stand. Genomic Sci.">
        <title>Genomic Encyclopedia of Bacterial and Archaeal Type Strains, Phase III: the genomes of soil and plant-associated and newly described type strains.</title>
        <authorList>
            <person name="Whitman W.B."/>
            <person name="Woyke T."/>
            <person name="Klenk H.P."/>
            <person name="Zhou Y."/>
            <person name="Lilburn T.G."/>
            <person name="Beck B.J."/>
            <person name="De Vos P."/>
            <person name="Vandamme P."/>
            <person name="Eisen J.A."/>
            <person name="Garrity G."/>
            <person name="Hugenholtz P."/>
            <person name="Kyrpides N.C."/>
        </authorList>
    </citation>
    <scope>NUCLEOTIDE SEQUENCE [LARGE SCALE GENOMIC DNA]</scope>
    <source>
        <strain evidence="12 13">CGMCC 1.10116</strain>
    </source>
</reference>
<comment type="pathway">
    <text evidence="1">Nucleotide-sugar biosynthesis; UDP-alpha-D-glucuronate biosynthesis; UDP-alpha-D-glucuronate from UDP-alpha-D-glucose: step 1/1.</text>
</comment>
<dbReference type="GO" id="GO:0003979">
    <property type="term" value="F:UDP-glucose 6-dehydrogenase activity"/>
    <property type="evidence" value="ECO:0007669"/>
    <property type="project" value="UniProtKB-EC"/>
</dbReference>